<keyword evidence="1" id="KW-1133">Transmembrane helix</keyword>
<organism evidence="2 3">
    <name type="scientific">Nocardioides aquaticus</name>
    <dbReference type="NCBI Taxonomy" id="160826"/>
    <lineage>
        <taxon>Bacteria</taxon>
        <taxon>Bacillati</taxon>
        <taxon>Actinomycetota</taxon>
        <taxon>Actinomycetes</taxon>
        <taxon>Propionibacteriales</taxon>
        <taxon>Nocardioidaceae</taxon>
        <taxon>Nocardioides</taxon>
    </lineage>
</organism>
<evidence type="ECO:0000256" key="1">
    <source>
        <dbReference type="SAM" id="Phobius"/>
    </source>
</evidence>
<dbReference type="RefSeq" id="WP_214055593.1">
    <property type="nucleotide sequence ID" value="NZ_BAAAHS010000044.1"/>
</dbReference>
<reference evidence="2 3" key="1">
    <citation type="submission" date="2021-05" db="EMBL/GenBank/DDBJ databases">
        <title>Complete genome of Nocardioides aquaticus KCTC 9944T isolated from meromictic and hypersaline Ekho Lake, Antarctica.</title>
        <authorList>
            <person name="Hwang K."/>
            <person name="Kim K.M."/>
            <person name="Choe H."/>
        </authorList>
    </citation>
    <scope>NUCLEOTIDE SEQUENCE [LARGE SCALE GENOMIC DNA]</scope>
    <source>
        <strain evidence="2 3">KCTC 9944</strain>
    </source>
</reference>
<dbReference type="Proteomes" id="UP000679307">
    <property type="component" value="Chromosome"/>
</dbReference>
<evidence type="ECO:0008006" key="4">
    <source>
        <dbReference type="Google" id="ProtNLM"/>
    </source>
</evidence>
<dbReference type="PANTHER" id="PTHR36974:SF1">
    <property type="entry name" value="DOXX FAMILY MEMBRANE PROTEIN"/>
    <property type="match status" value="1"/>
</dbReference>
<gene>
    <name evidence="2" type="ORF">ENKNEFLB_02343</name>
</gene>
<feature type="transmembrane region" description="Helical" evidence="1">
    <location>
        <begin position="122"/>
        <end position="143"/>
    </location>
</feature>
<name>A0ABX8EMX2_9ACTN</name>
<dbReference type="PANTHER" id="PTHR36974">
    <property type="entry name" value="MEMBRANE PROTEIN-RELATED"/>
    <property type="match status" value="1"/>
</dbReference>
<keyword evidence="1" id="KW-0812">Transmembrane</keyword>
<evidence type="ECO:0000313" key="2">
    <source>
        <dbReference type="EMBL" id="QVT79953.1"/>
    </source>
</evidence>
<protein>
    <recommendedName>
        <fullName evidence="4">DoxX family membrane protein</fullName>
    </recommendedName>
</protein>
<accession>A0ABX8EMX2</accession>
<keyword evidence="3" id="KW-1185">Reference proteome</keyword>
<evidence type="ECO:0000313" key="3">
    <source>
        <dbReference type="Proteomes" id="UP000679307"/>
    </source>
</evidence>
<proteinExistence type="predicted"/>
<dbReference type="EMBL" id="CP075371">
    <property type="protein sequence ID" value="QVT79953.1"/>
    <property type="molecule type" value="Genomic_DNA"/>
</dbReference>
<sequence>MPRPSPAALVRSLAQAVLGAFLVAAGTAHVTVLRTEFRAQVPPWVPLDVDLVVVASGVVEVLVGAALLLTLLPGRAARARVGAGLVTAALFVAVFPGNVAQYVEGRDAFGLDTDQARLVRLFFQPVLVAWALWCTGAAGWLLARLRARRT</sequence>
<feature type="transmembrane region" description="Helical" evidence="1">
    <location>
        <begin position="84"/>
        <end position="102"/>
    </location>
</feature>
<feature type="transmembrane region" description="Helical" evidence="1">
    <location>
        <begin position="52"/>
        <end position="72"/>
    </location>
</feature>
<keyword evidence="1" id="KW-0472">Membrane</keyword>